<evidence type="ECO:0000313" key="2">
    <source>
        <dbReference type="EMBL" id="UMM15804.1"/>
    </source>
</evidence>
<evidence type="ECO:0000313" key="3">
    <source>
        <dbReference type="Proteomes" id="UP000829354"/>
    </source>
</evidence>
<dbReference type="EMBL" id="CP092621">
    <property type="protein sequence ID" value="UMM15804.1"/>
    <property type="molecule type" value="Genomic_DNA"/>
</dbReference>
<dbReference type="InterPro" id="IPR032675">
    <property type="entry name" value="LRR_dom_sf"/>
</dbReference>
<name>A0AAE9E832_CAEBR</name>
<dbReference type="PROSITE" id="PS51450">
    <property type="entry name" value="LRR"/>
    <property type="match status" value="1"/>
</dbReference>
<sequence>MDEPYLPHSFSAGGPVDVAYQFSETTVRIVSNTWNLKNFKYCEFSPKPKNIFSGICAVSGEVISEPNLDEHNCEVLKNRKLEDLALNDLSNEQRFFLTEKIDEYTDPYFAIIKLSDAIIDPKAGHLLTNLLINGFQVKFQRFWIVQLSFRFQFLQKLHIPHCRIKSLDFDILCTSFPKLRDLDLSYSGLRNLTGISNLENLEKLILRGLDVKRKHHIQDLWELERLEFLDISGYEKIGRNVKLYLLSRKARISKRMDNLKILDCSFNLMNKRDLKKLLSIHGGLETISVIGTDIHQLPDSKLSYTTQKVQILRTTSLKKCTEALIHYTKHQNMSGLFLGKLVKYMQVQLVDNFEAISRKDLENAFLAMVKYMGSTTDEICFRVLYTVEPMTRQNRSKIFSREIKKEFMEILVSKYSQMCHDEFSTGKSKPRSYKLMTWKIFNHIEMITNCSLPQISQICDLTILEIKKMDQKNIEMSFGAFEFFNKFYGFIPVEQTEKFKNDRDLKFAIFGILGHHETISDVFEMQCLLKTLEILTGYLKMDAEIFLKFLTSFQFALHRFRKHPKICAMLLTSFKGILERFVKENAGKKLKKEDLEILGQHLCTKNAFKKLLKETIVSFLVSVFYSNKNEKTDSEKLGAKNQFVKFIMEIISKIENADELCGKKIFEKIRENSDSEDVKSWTNWILENFKNSGNSGELEMTFMIGSREVSGLARSENSENSENDVFL</sequence>
<dbReference type="Proteomes" id="UP000829354">
    <property type="component" value="Chromosome II"/>
</dbReference>
<dbReference type="PANTHER" id="PTHR12904">
    <property type="match status" value="1"/>
</dbReference>
<proteinExistence type="predicted"/>
<dbReference type="SUPFAM" id="SSF52058">
    <property type="entry name" value="L domain-like"/>
    <property type="match status" value="1"/>
</dbReference>
<gene>
    <name evidence="2" type="ORF">L5515_013081</name>
</gene>
<feature type="domain" description="Zer-1-like leucine-rich repeats region" evidence="1">
    <location>
        <begin position="173"/>
        <end position="276"/>
    </location>
</feature>
<dbReference type="InterPro" id="IPR001611">
    <property type="entry name" value="Leu-rich_rpt"/>
</dbReference>
<dbReference type="Pfam" id="PF25013">
    <property type="entry name" value="LRR_Zer-1"/>
    <property type="match status" value="1"/>
</dbReference>
<dbReference type="InterPro" id="IPR051341">
    <property type="entry name" value="Zyg-11_UBL_adapter"/>
</dbReference>
<keyword evidence="3" id="KW-1185">Reference proteome</keyword>
<dbReference type="Gene3D" id="3.80.10.10">
    <property type="entry name" value="Ribonuclease Inhibitor"/>
    <property type="match status" value="1"/>
</dbReference>
<evidence type="ECO:0000259" key="1">
    <source>
        <dbReference type="Pfam" id="PF25013"/>
    </source>
</evidence>
<organism evidence="2 3">
    <name type="scientific">Caenorhabditis briggsae</name>
    <dbReference type="NCBI Taxonomy" id="6238"/>
    <lineage>
        <taxon>Eukaryota</taxon>
        <taxon>Metazoa</taxon>
        <taxon>Ecdysozoa</taxon>
        <taxon>Nematoda</taxon>
        <taxon>Chromadorea</taxon>
        <taxon>Rhabditida</taxon>
        <taxon>Rhabditina</taxon>
        <taxon>Rhabditomorpha</taxon>
        <taxon>Rhabditoidea</taxon>
        <taxon>Rhabditidae</taxon>
        <taxon>Peloderinae</taxon>
        <taxon>Caenorhabditis</taxon>
    </lineage>
</organism>
<protein>
    <recommendedName>
        <fullName evidence="1">Zer-1-like leucine-rich repeats region domain-containing protein</fullName>
    </recommendedName>
</protein>
<dbReference type="AlphaFoldDB" id="A0AAE9E832"/>
<reference evidence="2 3" key="1">
    <citation type="submission" date="2022-04" db="EMBL/GenBank/DDBJ databases">
        <title>Chromosome-level reference genomes for two strains of Caenorhabditis briggsae: an improved platform for comparative genomics.</title>
        <authorList>
            <person name="Stevens L."/>
            <person name="Andersen E."/>
        </authorList>
    </citation>
    <scope>NUCLEOTIDE SEQUENCE [LARGE SCALE GENOMIC DNA]</scope>
    <source>
        <strain evidence="2">VX34</strain>
        <tissue evidence="2">Whole-organism</tissue>
    </source>
</reference>
<dbReference type="InterPro" id="IPR056845">
    <property type="entry name" value="LRR_Zer-1"/>
</dbReference>
<dbReference type="PANTHER" id="PTHR12904:SF28">
    <property type="entry name" value="ATP SYNTHASE SUBUNIT ALPHA-RELATED"/>
    <property type="match status" value="1"/>
</dbReference>
<accession>A0AAE9E832</accession>